<gene>
    <name evidence="5" type="ORF">KL86DYS2_12354</name>
</gene>
<dbReference type="InterPro" id="IPR004134">
    <property type="entry name" value="Peptidase_C1B"/>
</dbReference>
<dbReference type="InterPro" id="IPR038765">
    <property type="entry name" value="Papain-like_cys_pep_sf"/>
</dbReference>
<keyword evidence="1" id="KW-0031">Aminopeptidase</keyword>
<evidence type="ECO:0000256" key="1">
    <source>
        <dbReference type="PIRNR" id="PIRNR005700"/>
    </source>
</evidence>
<feature type="active site" evidence="2">
    <location>
        <position position="330"/>
    </location>
</feature>
<dbReference type="EMBL" id="FLUL01000001">
    <property type="protein sequence ID" value="SBW02979.1"/>
    <property type="molecule type" value="Genomic_DNA"/>
</dbReference>
<keyword evidence="1" id="KW-0788">Thiol protease</keyword>
<dbReference type="SUPFAM" id="SSF54001">
    <property type="entry name" value="Cysteine proteinases"/>
    <property type="match status" value="1"/>
</dbReference>
<dbReference type="PROSITE" id="PS00139">
    <property type="entry name" value="THIOL_PROTEASE_CYS"/>
    <property type="match status" value="1"/>
</dbReference>
<proteinExistence type="inferred from homology"/>
<dbReference type="Pfam" id="PF00112">
    <property type="entry name" value="Peptidase_C1"/>
    <property type="match status" value="1"/>
</dbReference>
<dbReference type="Pfam" id="PF03051">
    <property type="entry name" value="Peptidase_C1_2"/>
    <property type="match status" value="1"/>
</dbReference>
<evidence type="ECO:0000313" key="5">
    <source>
        <dbReference type="EMBL" id="SBW02979.1"/>
    </source>
</evidence>
<dbReference type="PIRSF" id="PIRSF005700">
    <property type="entry name" value="PepC"/>
    <property type="match status" value="1"/>
</dbReference>
<dbReference type="GO" id="GO:0070005">
    <property type="term" value="F:cysteine-type aminopeptidase activity"/>
    <property type="evidence" value="ECO:0007669"/>
    <property type="project" value="InterPro"/>
</dbReference>
<dbReference type="InterPro" id="IPR000169">
    <property type="entry name" value="Pept_cys_AS"/>
</dbReference>
<name>A0A212JU58_9BACT</name>
<dbReference type="Gene3D" id="3.90.70.10">
    <property type="entry name" value="Cysteine proteinases"/>
    <property type="match status" value="1"/>
</dbReference>
<sequence length="395" mass="43921">MRKLLILPLFLLINLIVFAQEENTAYQFTVVKQNPITSIKNQGNSGTCWSFSGVAFLESELLKMNKGDHDLSEMYIVRRNYADKADKYVRVGGNLNFAQGGAFADVVETLDEYGVVPNEVYAGLNYGETIHNHGELEAALSGYVKGIADKKSSRISPVWGVGFNSVLDAYLGAVPKEFQYKGKTYTPQSLAQSLGLTSKNYVSITSFTHHPFYAPFAIEIPDNWRWALSYNVPMDEMIQVIDNAINNGYTVAWASDVSEIGFTRNGIAVIPDDEAPENIGSDQAHWLGLSKSEKTTRLKAKVDQGPVKEKVVTQEMRQAAFDSQETTDDHGMQIFGIVKDQNGTKYYLVKNSWGEAGKYKGIWYASETFVKYKTTNIMVNKAAVPAPLAKKLNLN</sequence>
<dbReference type="GO" id="GO:0006508">
    <property type="term" value="P:proteolysis"/>
    <property type="evidence" value="ECO:0007669"/>
    <property type="project" value="UniProtKB-KW"/>
</dbReference>
<feature type="chain" id="PRO_5012962300" description="Aminopeptidase" evidence="3">
    <location>
        <begin position="20"/>
        <end position="395"/>
    </location>
</feature>
<accession>A0A212JU58</accession>
<dbReference type="RefSeq" id="WP_283685508.1">
    <property type="nucleotide sequence ID" value="NZ_CALESN010000128.1"/>
</dbReference>
<comment type="similarity">
    <text evidence="1">Belongs to the peptidase C1 family.</text>
</comment>
<evidence type="ECO:0000256" key="2">
    <source>
        <dbReference type="PIRSR" id="PIRSR005700-1"/>
    </source>
</evidence>
<dbReference type="InterPro" id="IPR000668">
    <property type="entry name" value="Peptidase_C1A_C"/>
</dbReference>
<keyword evidence="1" id="KW-0378">Hydrolase</keyword>
<organism evidence="5">
    <name type="scientific">uncultured Dysgonomonas sp</name>
    <dbReference type="NCBI Taxonomy" id="206096"/>
    <lineage>
        <taxon>Bacteria</taxon>
        <taxon>Pseudomonadati</taxon>
        <taxon>Bacteroidota</taxon>
        <taxon>Bacteroidia</taxon>
        <taxon>Bacteroidales</taxon>
        <taxon>Dysgonomonadaceae</taxon>
        <taxon>Dysgonomonas</taxon>
        <taxon>environmental samples</taxon>
    </lineage>
</organism>
<keyword evidence="3" id="KW-0732">Signal</keyword>
<evidence type="ECO:0000259" key="4">
    <source>
        <dbReference type="Pfam" id="PF00112"/>
    </source>
</evidence>
<dbReference type="AlphaFoldDB" id="A0A212JU58"/>
<feature type="active site" evidence="2">
    <location>
        <position position="351"/>
    </location>
</feature>
<feature type="signal peptide" evidence="3">
    <location>
        <begin position="1"/>
        <end position="19"/>
    </location>
</feature>
<protein>
    <recommendedName>
        <fullName evidence="1">Aminopeptidase</fullName>
    </recommendedName>
</protein>
<feature type="active site" evidence="2">
    <location>
        <position position="48"/>
    </location>
</feature>
<reference evidence="5" key="1">
    <citation type="submission" date="2016-04" db="EMBL/GenBank/DDBJ databases">
        <authorList>
            <person name="Evans L.H."/>
            <person name="Alamgir A."/>
            <person name="Owens N."/>
            <person name="Weber N.D."/>
            <person name="Virtaneva K."/>
            <person name="Barbian K."/>
            <person name="Babar A."/>
            <person name="Rosenke K."/>
        </authorList>
    </citation>
    <scope>NUCLEOTIDE SEQUENCE</scope>
    <source>
        <strain evidence="5">86-2</strain>
    </source>
</reference>
<keyword evidence="1" id="KW-0645">Protease</keyword>
<feature type="domain" description="Peptidase C1A papain C-terminal" evidence="4">
    <location>
        <begin position="33"/>
        <end position="80"/>
    </location>
</feature>
<evidence type="ECO:0000256" key="3">
    <source>
        <dbReference type="SAM" id="SignalP"/>
    </source>
</evidence>